<dbReference type="Proteomes" id="UP001139319">
    <property type="component" value="Unassembled WGS sequence"/>
</dbReference>
<comment type="similarity">
    <text evidence="1">Belongs to the polyphosphate kinase 2 (PPK2) family. Class I subfamily.</text>
</comment>
<dbReference type="PANTHER" id="PTHR34383">
    <property type="entry name" value="POLYPHOSPHATE:AMP PHOSPHOTRANSFERASE-RELATED"/>
    <property type="match status" value="1"/>
</dbReference>
<keyword evidence="6" id="KW-1185">Reference proteome</keyword>
<evidence type="ECO:0000313" key="6">
    <source>
        <dbReference type="Proteomes" id="UP001139319"/>
    </source>
</evidence>
<dbReference type="RefSeq" id="WP_253966390.1">
    <property type="nucleotide sequence ID" value="NZ_JAMFTH010000001.1"/>
</dbReference>
<dbReference type="NCBIfam" id="TIGR03709">
    <property type="entry name" value="PPK2_rel_1"/>
    <property type="match status" value="1"/>
</dbReference>
<dbReference type="AlphaFoldDB" id="A0A9X2I0K0"/>
<proteinExistence type="inferred from homology"/>
<dbReference type="GO" id="GO:0006797">
    <property type="term" value="P:polyphosphate metabolic process"/>
    <property type="evidence" value="ECO:0007669"/>
    <property type="project" value="InterPro"/>
</dbReference>
<comment type="caution">
    <text evidence="5">The sequence shown here is derived from an EMBL/GenBank/DDBJ whole genome shotgun (WGS) entry which is preliminary data.</text>
</comment>
<keyword evidence="2" id="KW-0808">Transferase</keyword>
<reference evidence="5" key="2">
    <citation type="submission" date="2023-01" db="EMBL/GenBank/DDBJ databases">
        <title>Gilvimarinus xylanilyticus HB14 isolated from Caulerpa lentillifera aquaculture base in Hainan, China.</title>
        <authorList>
            <person name="Zhang Y.-J."/>
        </authorList>
    </citation>
    <scope>NUCLEOTIDE SEQUENCE</scope>
    <source>
        <strain evidence="5">HB14</strain>
    </source>
</reference>
<dbReference type="PANTHER" id="PTHR34383:SF3">
    <property type="entry name" value="POLYPHOSPHATE:AMP PHOSPHOTRANSFERASE"/>
    <property type="match status" value="1"/>
</dbReference>
<dbReference type="InterPro" id="IPR027417">
    <property type="entry name" value="P-loop_NTPase"/>
</dbReference>
<dbReference type="InterPro" id="IPR022488">
    <property type="entry name" value="PPK2-related"/>
</dbReference>
<name>A0A9X2I0K0_9GAMM</name>
<dbReference type="PIRSF" id="PIRSF028756">
    <property type="entry name" value="PPK2_prd"/>
    <property type="match status" value="1"/>
</dbReference>
<dbReference type="SUPFAM" id="SSF52540">
    <property type="entry name" value="P-loop containing nucleoside triphosphate hydrolases"/>
    <property type="match status" value="1"/>
</dbReference>
<reference evidence="5" key="1">
    <citation type="submission" date="2022-05" db="EMBL/GenBank/DDBJ databases">
        <authorList>
            <person name="Sun H.-N."/>
        </authorList>
    </citation>
    <scope>NUCLEOTIDE SEQUENCE</scope>
    <source>
        <strain evidence="5">HB14</strain>
    </source>
</reference>
<dbReference type="GO" id="GO:0008976">
    <property type="term" value="F:polyphosphate kinase activity"/>
    <property type="evidence" value="ECO:0007669"/>
    <property type="project" value="InterPro"/>
</dbReference>
<dbReference type="Pfam" id="PF03976">
    <property type="entry name" value="PPK2"/>
    <property type="match status" value="1"/>
</dbReference>
<evidence type="ECO:0000259" key="4">
    <source>
        <dbReference type="Pfam" id="PF03976"/>
    </source>
</evidence>
<evidence type="ECO:0000256" key="2">
    <source>
        <dbReference type="ARBA" id="ARBA00022679"/>
    </source>
</evidence>
<evidence type="ECO:0000313" key="5">
    <source>
        <dbReference type="EMBL" id="MCP8898100.1"/>
    </source>
</evidence>
<dbReference type="InterPro" id="IPR022300">
    <property type="entry name" value="PPK2-rel_1"/>
</dbReference>
<gene>
    <name evidence="5" type="ORF">M6D89_02170</name>
</gene>
<organism evidence="5 6">
    <name type="scientific">Gilvimarinus xylanilyticus</name>
    <dbReference type="NCBI Taxonomy" id="2944139"/>
    <lineage>
        <taxon>Bacteria</taxon>
        <taxon>Pseudomonadati</taxon>
        <taxon>Pseudomonadota</taxon>
        <taxon>Gammaproteobacteria</taxon>
        <taxon>Cellvibrionales</taxon>
        <taxon>Cellvibrionaceae</taxon>
        <taxon>Gilvimarinus</taxon>
    </lineage>
</organism>
<dbReference type="Gene3D" id="3.40.50.300">
    <property type="entry name" value="P-loop containing nucleotide triphosphate hydrolases"/>
    <property type="match status" value="1"/>
</dbReference>
<sequence length="274" mass="32545">MHQPSQIVLRQRQIDIRDYDAIRPRIADKDTYKAELKHWQKKLLHVQQAYYHSGRRAIIVFEGWDAAGKGGAIRRVTEKLDPRGCTVHPIGAPKPENQAKHYLYRFYTKLPEAGCLAIFDRSYYGRVLVERVEDFARKSEWQRAYREINEFERLLTDDGARVIKLFIHIDKDEQLERFIQRLHDPYKRWKLTMEDVRNRERWPDYEEAINDMLKYTDTESCPWHIISGHDKRHARIEVLKILVQALSHKVDIEPPPIDPEIVKLAKKQLGLTID</sequence>
<accession>A0A9X2I0K0</accession>
<dbReference type="EMBL" id="JAMFTH010000001">
    <property type="protein sequence ID" value="MCP8898100.1"/>
    <property type="molecule type" value="Genomic_DNA"/>
</dbReference>
<evidence type="ECO:0000256" key="1">
    <source>
        <dbReference type="ARBA" id="ARBA00009924"/>
    </source>
</evidence>
<evidence type="ECO:0000256" key="3">
    <source>
        <dbReference type="ARBA" id="ARBA00022777"/>
    </source>
</evidence>
<dbReference type="InterPro" id="IPR016898">
    <property type="entry name" value="Polyphosphate_phosphotransfera"/>
</dbReference>
<protein>
    <submittedName>
        <fullName evidence="5">Polyphosphate kinase</fullName>
    </submittedName>
</protein>
<keyword evidence="3 5" id="KW-0418">Kinase</keyword>
<feature type="domain" description="Polyphosphate kinase-2-related" evidence="4">
    <location>
        <begin position="28"/>
        <end position="249"/>
    </location>
</feature>